<feature type="compositionally biased region" description="Basic and acidic residues" evidence="1">
    <location>
        <begin position="64"/>
        <end position="73"/>
    </location>
</feature>
<dbReference type="InParanoid" id="A0A0G4EWM4"/>
<feature type="region of interest" description="Disordered" evidence="1">
    <location>
        <begin position="1"/>
        <end position="73"/>
    </location>
</feature>
<organism evidence="2 3">
    <name type="scientific">Vitrella brassicaformis (strain CCMP3155)</name>
    <dbReference type="NCBI Taxonomy" id="1169540"/>
    <lineage>
        <taxon>Eukaryota</taxon>
        <taxon>Sar</taxon>
        <taxon>Alveolata</taxon>
        <taxon>Colpodellida</taxon>
        <taxon>Vitrellaceae</taxon>
        <taxon>Vitrella</taxon>
    </lineage>
</organism>
<dbReference type="VEuPathDB" id="CryptoDB:Vbra_13842"/>
<evidence type="ECO:0000256" key="1">
    <source>
        <dbReference type="SAM" id="MobiDB-lite"/>
    </source>
</evidence>
<gene>
    <name evidence="2" type="ORF">Vbra_13842</name>
</gene>
<name>A0A0G4EWM4_VITBC</name>
<reference evidence="2 3" key="1">
    <citation type="submission" date="2014-11" db="EMBL/GenBank/DDBJ databases">
        <authorList>
            <person name="Zhu J."/>
            <person name="Qi W."/>
            <person name="Song R."/>
        </authorList>
    </citation>
    <scope>NUCLEOTIDE SEQUENCE [LARGE SCALE GENOMIC DNA]</scope>
</reference>
<protein>
    <submittedName>
        <fullName evidence="2">Uncharacterized protein</fullName>
    </submittedName>
</protein>
<feature type="compositionally biased region" description="Basic and acidic residues" evidence="1">
    <location>
        <begin position="175"/>
        <end position="194"/>
    </location>
</feature>
<dbReference type="Proteomes" id="UP000041254">
    <property type="component" value="Unassembled WGS sequence"/>
</dbReference>
<feature type="compositionally biased region" description="Polar residues" evidence="1">
    <location>
        <begin position="51"/>
        <end position="62"/>
    </location>
</feature>
<feature type="region of interest" description="Disordered" evidence="1">
    <location>
        <begin position="175"/>
        <end position="272"/>
    </location>
</feature>
<evidence type="ECO:0000313" key="2">
    <source>
        <dbReference type="EMBL" id="CEM03377.1"/>
    </source>
</evidence>
<accession>A0A0G4EWM4</accession>
<dbReference type="AlphaFoldDB" id="A0A0G4EWM4"/>
<evidence type="ECO:0000313" key="3">
    <source>
        <dbReference type="Proteomes" id="UP000041254"/>
    </source>
</evidence>
<proteinExistence type="predicted"/>
<sequence>MSYPYPPAARRPASSTHHRRSQSPLHPRVAQAFSSREALELPGPRAHRSPLTPQQQGESTFRPQWRDQDVRERDRRIQTLRAENQALSRNVERLNDEVQQERQKAAEQEIRYKASMTQYGTYIANMLGQRGIESKQNEDDKDNTDIEQQPAAAAADSIADRVRLRGRPNNLHVVLARERGAVEAEGQERGKGRDSNPPSTHPRDSHSGMHPRDSHSDESKCRGGPESCASRHTPHTPNPQPALPPRLGRPPSPPPLPPDAPANGPTTRAWSADDPLRMLEAAYGDSFVTDISERPALGTWEERHYRLATRGLTPHRFLVPGGSQGEGVVKLITRELNGFNDHGRSMSPFM</sequence>
<feature type="compositionally biased region" description="Basic and acidic residues" evidence="1">
    <location>
        <begin position="201"/>
        <end position="223"/>
    </location>
</feature>
<dbReference type="EMBL" id="CDMY01000339">
    <property type="protein sequence ID" value="CEM03377.1"/>
    <property type="molecule type" value="Genomic_DNA"/>
</dbReference>
<keyword evidence="3" id="KW-1185">Reference proteome</keyword>
<feature type="compositionally biased region" description="Pro residues" evidence="1">
    <location>
        <begin position="236"/>
        <end position="260"/>
    </location>
</feature>